<comment type="caution">
    <text evidence="2">The sequence shown here is derived from an EMBL/GenBank/DDBJ whole genome shotgun (WGS) entry which is preliminary data.</text>
</comment>
<evidence type="ECO:0000256" key="1">
    <source>
        <dbReference type="ARBA" id="ARBA00006190"/>
    </source>
</evidence>
<dbReference type="STRING" id="947166.A0A1D1V466"/>
<organism evidence="2 3">
    <name type="scientific">Ramazzottius varieornatus</name>
    <name type="common">Water bear</name>
    <name type="synonym">Tardigrade</name>
    <dbReference type="NCBI Taxonomy" id="947166"/>
    <lineage>
        <taxon>Eukaryota</taxon>
        <taxon>Metazoa</taxon>
        <taxon>Ecdysozoa</taxon>
        <taxon>Tardigrada</taxon>
        <taxon>Eutardigrada</taxon>
        <taxon>Parachela</taxon>
        <taxon>Hypsibioidea</taxon>
        <taxon>Ramazzottiidae</taxon>
        <taxon>Ramazzottius</taxon>
    </lineage>
</organism>
<evidence type="ECO:0000313" key="2">
    <source>
        <dbReference type="EMBL" id="GAU96554.1"/>
    </source>
</evidence>
<dbReference type="OrthoDB" id="10266568at2759"/>
<protein>
    <submittedName>
        <fullName evidence="2">Uncharacterized protein</fullName>
    </submittedName>
</protein>
<keyword evidence="3" id="KW-1185">Reference proteome</keyword>
<dbReference type="Pfam" id="PF03357">
    <property type="entry name" value="Snf7"/>
    <property type="match status" value="1"/>
</dbReference>
<sequence length="202" mass="22505">MPQMDDVLFQLKFSSKQLERFAKKSEKDQAVQQQKVKKALQSQNIEGARIYAENAIRKKNEGLNFLKMAGRVDAVASRVQSAMMMKSVAQNIGMVSKALDKAMQSMDLEKIQKVMDQFEHQFEDLDVRTQVMDSAMSGATTLSTPMDQVDQLIHQVAEENGLEVMAQLANATPGTAVPTAASTLREREEDALNKRLAVLRDA</sequence>
<dbReference type="InterPro" id="IPR005024">
    <property type="entry name" value="Snf7_fam"/>
</dbReference>
<name>A0A1D1V466_RAMVA</name>
<dbReference type="EMBL" id="BDGG01000003">
    <property type="protein sequence ID" value="GAU96554.1"/>
    <property type="molecule type" value="Genomic_DNA"/>
</dbReference>
<dbReference type="PANTHER" id="PTHR10476">
    <property type="entry name" value="CHARGED MULTIVESICULAR BODY PROTEIN"/>
    <property type="match status" value="1"/>
</dbReference>
<reference evidence="2 3" key="1">
    <citation type="journal article" date="2016" name="Nat. Commun.">
        <title>Extremotolerant tardigrade genome and improved radiotolerance of human cultured cells by tardigrade-unique protein.</title>
        <authorList>
            <person name="Hashimoto T."/>
            <person name="Horikawa D.D."/>
            <person name="Saito Y."/>
            <person name="Kuwahara H."/>
            <person name="Kozuka-Hata H."/>
            <person name="Shin-I T."/>
            <person name="Minakuchi Y."/>
            <person name="Ohishi K."/>
            <person name="Motoyama A."/>
            <person name="Aizu T."/>
            <person name="Enomoto A."/>
            <person name="Kondo K."/>
            <person name="Tanaka S."/>
            <person name="Hara Y."/>
            <person name="Koshikawa S."/>
            <person name="Sagara H."/>
            <person name="Miura T."/>
            <person name="Yokobori S."/>
            <person name="Miyagawa K."/>
            <person name="Suzuki Y."/>
            <person name="Kubo T."/>
            <person name="Oyama M."/>
            <person name="Kohara Y."/>
            <person name="Fujiyama A."/>
            <person name="Arakawa K."/>
            <person name="Katayama T."/>
            <person name="Toyoda A."/>
            <person name="Kunieda T."/>
        </authorList>
    </citation>
    <scope>NUCLEOTIDE SEQUENCE [LARGE SCALE GENOMIC DNA]</scope>
    <source>
        <strain evidence="2 3">YOKOZUNA-1</strain>
    </source>
</reference>
<accession>A0A1D1V466</accession>
<dbReference type="Proteomes" id="UP000186922">
    <property type="component" value="Unassembled WGS sequence"/>
</dbReference>
<comment type="similarity">
    <text evidence="1">Belongs to the SNF7 family.</text>
</comment>
<dbReference type="AlphaFoldDB" id="A0A1D1V466"/>
<gene>
    <name evidence="2" type="primary">RvY_07984-1</name>
    <name evidence="2" type="synonym">RvY_07984.1</name>
    <name evidence="2" type="ORF">RvY_07984</name>
</gene>
<dbReference type="Gene3D" id="6.10.140.1230">
    <property type="match status" value="1"/>
</dbReference>
<proteinExistence type="inferred from homology"/>
<dbReference type="GO" id="GO:0007034">
    <property type="term" value="P:vacuolar transport"/>
    <property type="evidence" value="ECO:0007669"/>
    <property type="project" value="InterPro"/>
</dbReference>
<evidence type="ECO:0000313" key="3">
    <source>
        <dbReference type="Proteomes" id="UP000186922"/>
    </source>
</evidence>